<evidence type="ECO:0000313" key="2">
    <source>
        <dbReference type="Proteomes" id="UP000807469"/>
    </source>
</evidence>
<proteinExistence type="predicted"/>
<reference evidence="1" key="1">
    <citation type="submission" date="2020-11" db="EMBL/GenBank/DDBJ databases">
        <authorList>
            <consortium name="DOE Joint Genome Institute"/>
            <person name="Ahrendt S."/>
            <person name="Riley R."/>
            <person name="Andreopoulos W."/>
            <person name="Labutti K."/>
            <person name="Pangilinan J."/>
            <person name="Ruiz-Duenas F.J."/>
            <person name="Barrasa J.M."/>
            <person name="Sanchez-Garcia M."/>
            <person name="Camarero S."/>
            <person name="Miyauchi S."/>
            <person name="Serrano A."/>
            <person name="Linde D."/>
            <person name="Babiker R."/>
            <person name="Drula E."/>
            <person name="Ayuso-Fernandez I."/>
            <person name="Pacheco R."/>
            <person name="Padilla G."/>
            <person name="Ferreira P."/>
            <person name="Barriuso J."/>
            <person name="Kellner H."/>
            <person name="Castanera R."/>
            <person name="Alfaro M."/>
            <person name="Ramirez L."/>
            <person name="Pisabarro A.G."/>
            <person name="Kuo A."/>
            <person name="Tritt A."/>
            <person name="Lipzen A."/>
            <person name="He G."/>
            <person name="Yan M."/>
            <person name="Ng V."/>
            <person name="Cullen D."/>
            <person name="Martin F."/>
            <person name="Rosso M.-N."/>
            <person name="Henrissat B."/>
            <person name="Hibbett D."/>
            <person name="Martinez A.T."/>
            <person name="Grigoriev I.V."/>
        </authorList>
    </citation>
    <scope>NUCLEOTIDE SEQUENCE</scope>
    <source>
        <strain evidence="1">CIRM-BRFM 674</strain>
    </source>
</reference>
<dbReference type="Gene3D" id="1.20.1280.50">
    <property type="match status" value="1"/>
</dbReference>
<dbReference type="SUPFAM" id="SSF52047">
    <property type="entry name" value="RNI-like"/>
    <property type="match status" value="1"/>
</dbReference>
<accession>A0A9P6CQJ0</accession>
<keyword evidence="2" id="KW-1185">Reference proteome</keyword>
<sequence>MSDFCHYCNYQARGVEFLCNPSASSACAPCQTLSEIDQKIKETRRMLIGLAKERQELKKQANHNHDRIIHHLPLEVASKIFELSMPWDVEKLDIPRASKYAISAPFILSSVCRRWRDIAHSTPQLWANLIICDRNPHFCTLPAPSIVEDMIVRARNFPLSIIFYGIYESNQAVAIRKIIYLLARHSKRWADFRYEGPSQLLSYLPTDDEDLPLLRRLHLTVTHGSGVDVNKTSFNLRVRRLNALSITGVRLEADNLDWNNLQKLELSLRPQHECFEALMRAPNLTRCILRQIPYTFSQFHPKVPIRRPSLQHLEITDGYFYQFILKSFIYPSLSTLVLGSNKIAFKPIPLIVEYINKSECALESLSLLNTEVVDSDIGALCNGIPTLQYLQISLSNTSSTEAAGILSAHLAEFFVIDGRKKPRYLPDLRSLILTMSKDLQPDWSDLRLLPDIFGTPMTTDTANGSASRYATERHRHALESVSISVNRFDRMKKPELYDAIGRQTLERIVWLRSNAGVRWTLRIGKDGEDVIGPALDWFKMKSSVD</sequence>
<dbReference type="Gene3D" id="3.80.10.10">
    <property type="entry name" value="Ribonuclease Inhibitor"/>
    <property type="match status" value="1"/>
</dbReference>
<evidence type="ECO:0008006" key="3">
    <source>
        <dbReference type="Google" id="ProtNLM"/>
    </source>
</evidence>
<dbReference type="Proteomes" id="UP000807469">
    <property type="component" value="Unassembled WGS sequence"/>
</dbReference>
<dbReference type="InterPro" id="IPR036047">
    <property type="entry name" value="F-box-like_dom_sf"/>
</dbReference>
<comment type="caution">
    <text evidence="1">The sequence shown here is derived from an EMBL/GenBank/DDBJ whole genome shotgun (WGS) entry which is preliminary data.</text>
</comment>
<protein>
    <recommendedName>
        <fullName evidence="3">F-box domain-containing protein</fullName>
    </recommendedName>
</protein>
<organism evidence="1 2">
    <name type="scientific">Pholiota conissans</name>
    <dbReference type="NCBI Taxonomy" id="109636"/>
    <lineage>
        <taxon>Eukaryota</taxon>
        <taxon>Fungi</taxon>
        <taxon>Dikarya</taxon>
        <taxon>Basidiomycota</taxon>
        <taxon>Agaricomycotina</taxon>
        <taxon>Agaricomycetes</taxon>
        <taxon>Agaricomycetidae</taxon>
        <taxon>Agaricales</taxon>
        <taxon>Agaricineae</taxon>
        <taxon>Strophariaceae</taxon>
        <taxon>Pholiota</taxon>
    </lineage>
</organism>
<dbReference type="EMBL" id="MU155347">
    <property type="protein sequence ID" value="KAF9475117.1"/>
    <property type="molecule type" value="Genomic_DNA"/>
</dbReference>
<dbReference type="OrthoDB" id="2837156at2759"/>
<dbReference type="SUPFAM" id="SSF81383">
    <property type="entry name" value="F-box domain"/>
    <property type="match status" value="1"/>
</dbReference>
<dbReference type="AlphaFoldDB" id="A0A9P6CQJ0"/>
<name>A0A9P6CQJ0_9AGAR</name>
<evidence type="ECO:0000313" key="1">
    <source>
        <dbReference type="EMBL" id="KAF9475117.1"/>
    </source>
</evidence>
<dbReference type="InterPro" id="IPR032675">
    <property type="entry name" value="LRR_dom_sf"/>
</dbReference>
<gene>
    <name evidence="1" type="ORF">BDN70DRAFT_275101</name>
</gene>